<dbReference type="PROSITE" id="PS51257">
    <property type="entry name" value="PROKAR_LIPOPROTEIN"/>
    <property type="match status" value="1"/>
</dbReference>
<reference evidence="1 2" key="1">
    <citation type="journal article" date="2023" name="Microbiol. Resour. Announc.">
        <title>Complete Genome Sequence of Imperialibacter roseus strain P4T.</title>
        <authorList>
            <person name="Tizabi D.R."/>
            <person name="Bachvaroff T."/>
            <person name="Hill R.T."/>
        </authorList>
    </citation>
    <scope>NUCLEOTIDE SEQUENCE [LARGE SCALE GENOMIC DNA]</scope>
    <source>
        <strain evidence="1 2">P4T</strain>
    </source>
</reference>
<organism evidence="1 2">
    <name type="scientific">Imperialibacter roseus</name>
    <dbReference type="NCBI Taxonomy" id="1324217"/>
    <lineage>
        <taxon>Bacteria</taxon>
        <taxon>Pseudomonadati</taxon>
        <taxon>Bacteroidota</taxon>
        <taxon>Cytophagia</taxon>
        <taxon>Cytophagales</taxon>
        <taxon>Flammeovirgaceae</taxon>
        <taxon>Imperialibacter</taxon>
    </lineage>
</organism>
<name>A0ABZ0IQE4_9BACT</name>
<sequence length="397" mass="44925">MKITDTISFQRKLFITGRNALLLVLLGSCVEQFDPKVIAYQSVLVVDGYLSDKAEPYRITLSRSRALNNEDFLPELGASVSIIGSEGETYPLVESDSGRYVSNPNEFVALTGQSYTLDIVTTSGNHYQSDPVTVKVTPPIDSVYFKTERRINDDGLEMDGIKILVDAHDPTASTNYYRYEWKETYEISLAYAAPWDYDSMAPDPRFPIKPIAVFAANCYNSRRGNSILTVSTDQLSEDKVSEFEINYVSTADYKLRKRYSILVEQFALDEDAFHYWSELQKNSENLGTLFDPLPYELRGNVRNLDDPDEVIVGYFDAAQSSQMRLFVDGIELRDLSFPSTGCPNSLDTVALQDIPLNLTRNYLISVLGPYPVEYVLMAPRRCADCRVYGSLEKPDFW</sequence>
<accession>A0ABZ0IQE4</accession>
<evidence type="ECO:0000313" key="1">
    <source>
        <dbReference type="EMBL" id="WOK06590.1"/>
    </source>
</evidence>
<evidence type="ECO:0000313" key="2">
    <source>
        <dbReference type="Proteomes" id="UP001302349"/>
    </source>
</evidence>
<dbReference type="Pfam" id="PF14054">
    <property type="entry name" value="DUF4249"/>
    <property type="match status" value="1"/>
</dbReference>
<gene>
    <name evidence="1" type="ORF">RT717_26295</name>
</gene>
<dbReference type="EMBL" id="CP136051">
    <property type="protein sequence ID" value="WOK06590.1"/>
    <property type="molecule type" value="Genomic_DNA"/>
</dbReference>
<protein>
    <submittedName>
        <fullName evidence="1">DUF4249 domain-containing protein</fullName>
    </submittedName>
</protein>
<proteinExistence type="predicted"/>
<dbReference type="InterPro" id="IPR025345">
    <property type="entry name" value="DUF4249"/>
</dbReference>
<dbReference type="Proteomes" id="UP001302349">
    <property type="component" value="Chromosome"/>
</dbReference>
<keyword evidence="2" id="KW-1185">Reference proteome</keyword>
<dbReference type="RefSeq" id="WP_317489304.1">
    <property type="nucleotide sequence ID" value="NZ_CP136051.1"/>
</dbReference>